<protein>
    <recommendedName>
        <fullName evidence="11">ER lumen protein-retaining receptor</fullName>
    </recommendedName>
</protein>
<dbReference type="Pfam" id="PF00810">
    <property type="entry name" value="ER_lumen_recept"/>
    <property type="match status" value="1"/>
</dbReference>
<keyword evidence="14" id="KW-1185">Reference proteome</keyword>
<evidence type="ECO:0000256" key="3">
    <source>
        <dbReference type="ARBA" id="ARBA00022448"/>
    </source>
</evidence>
<dbReference type="GO" id="GO:0015031">
    <property type="term" value="P:protein transport"/>
    <property type="evidence" value="ECO:0007669"/>
    <property type="project" value="UniProtKB-KW"/>
</dbReference>
<keyword evidence="9 11" id="KW-0472">Membrane</keyword>
<dbReference type="PROSITE" id="PS00952">
    <property type="entry name" value="ER_LUMEN_RECEPTOR_2"/>
    <property type="match status" value="1"/>
</dbReference>
<dbReference type="STRING" id="1316194.A0A1Q5UAA2"/>
<feature type="compositionally biased region" description="Polar residues" evidence="12">
    <location>
        <begin position="202"/>
        <end position="218"/>
    </location>
</feature>
<reference evidence="13 14" key="1">
    <citation type="submission" date="2016-10" db="EMBL/GenBank/DDBJ databases">
        <title>Genome sequence of the ascomycete fungus Penicillium subrubescens.</title>
        <authorList>
            <person name="De Vries R.P."/>
            <person name="Peng M."/>
            <person name="Dilokpimol A."/>
            <person name="Hilden K."/>
            <person name="Makela M.R."/>
            <person name="Grigoriev I."/>
            <person name="Riley R."/>
            <person name="Granchi Z."/>
        </authorList>
    </citation>
    <scope>NUCLEOTIDE SEQUENCE [LARGE SCALE GENOMIC DNA]</scope>
    <source>
        <strain evidence="13 14">CBS 132785</strain>
    </source>
</reference>
<dbReference type="PANTHER" id="PTHR10585">
    <property type="entry name" value="ER LUMEN PROTEIN RETAINING RECEPTOR"/>
    <property type="match status" value="1"/>
</dbReference>
<comment type="subcellular location">
    <subcellularLocation>
        <location evidence="1 11">Endoplasmic reticulum membrane</location>
        <topology evidence="1 11">Multi-pass membrane protein</topology>
    </subcellularLocation>
</comment>
<keyword evidence="8 11" id="KW-1133">Transmembrane helix</keyword>
<evidence type="ECO:0000313" key="14">
    <source>
        <dbReference type="Proteomes" id="UP000186955"/>
    </source>
</evidence>
<dbReference type="GO" id="GO:0006621">
    <property type="term" value="P:protein retention in ER lumen"/>
    <property type="evidence" value="ECO:0007669"/>
    <property type="project" value="InterPro"/>
</dbReference>
<evidence type="ECO:0000313" key="13">
    <source>
        <dbReference type="EMBL" id="OKP09399.1"/>
    </source>
</evidence>
<dbReference type="GO" id="GO:0016192">
    <property type="term" value="P:vesicle-mediated transport"/>
    <property type="evidence" value="ECO:0007669"/>
    <property type="project" value="UniProtKB-KW"/>
</dbReference>
<feature type="transmembrane region" description="Helical" evidence="11">
    <location>
        <begin position="518"/>
        <end position="539"/>
    </location>
</feature>
<evidence type="ECO:0000256" key="12">
    <source>
        <dbReference type="SAM" id="MobiDB-lite"/>
    </source>
</evidence>
<keyword evidence="3 11" id="KW-0813">Transport</keyword>
<feature type="compositionally biased region" description="Basic and acidic residues" evidence="12">
    <location>
        <begin position="171"/>
        <end position="180"/>
    </location>
</feature>
<keyword evidence="5 11" id="KW-0256">Endoplasmic reticulum</keyword>
<evidence type="ECO:0000256" key="1">
    <source>
        <dbReference type="ARBA" id="ARBA00004477"/>
    </source>
</evidence>
<organism evidence="13 14">
    <name type="scientific">Penicillium subrubescens</name>
    <dbReference type="NCBI Taxonomy" id="1316194"/>
    <lineage>
        <taxon>Eukaryota</taxon>
        <taxon>Fungi</taxon>
        <taxon>Dikarya</taxon>
        <taxon>Ascomycota</taxon>
        <taxon>Pezizomycotina</taxon>
        <taxon>Eurotiomycetes</taxon>
        <taxon>Eurotiomycetidae</taxon>
        <taxon>Eurotiales</taxon>
        <taxon>Aspergillaceae</taxon>
        <taxon>Penicillium</taxon>
    </lineage>
</organism>
<accession>A0A1Q5UAA2</accession>
<keyword evidence="10 11" id="KW-0675">Receptor</keyword>
<dbReference type="PRINTS" id="PR00660">
    <property type="entry name" value="ERLUMENR"/>
</dbReference>
<feature type="transmembrane region" description="Helical" evidence="11">
    <location>
        <begin position="463"/>
        <end position="481"/>
    </location>
</feature>
<dbReference type="GO" id="GO:0046923">
    <property type="term" value="F:ER retention sequence binding"/>
    <property type="evidence" value="ECO:0007669"/>
    <property type="project" value="InterPro"/>
</dbReference>
<keyword evidence="4 11" id="KW-0812">Transmembrane</keyword>
<evidence type="ECO:0000256" key="2">
    <source>
        <dbReference type="ARBA" id="ARBA00010120"/>
    </source>
</evidence>
<feature type="region of interest" description="Disordered" evidence="12">
    <location>
        <begin position="84"/>
        <end position="345"/>
    </location>
</feature>
<feature type="transmembrane region" description="Helical" evidence="11">
    <location>
        <begin position="487"/>
        <end position="506"/>
    </location>
</feature>
<evidence type="ECO:0000256" key="5">
    <source>
        <dbReference type="ARBA" id="ARBA00022824"/>
    </source>
</evidence>
<comment type="caution">
    <text evidence="11">Lacks conserved residue(s) required for the propagation of feature annotation.</text>
</comment>
<feature type="compositionally biased region" description="Basic and acidic residues" evidence="12">
    <location>
        <begin position="186"/>
        <end position="198"/>
    </location>
</feature>
<keyword evidence="7 11" id="KW-0653">Protein transport</keyword>
<sequence>MTVVVSHRHLDSTTAAGEKVIGQPNDQADRPLEDTKTVDARHHEIARVRVPIPGYPLIEHMDVPAVAHPNIDAARERLPSRVEAMDQARTGSTDAPRRQQNADKRERPLSPSRQSPAHAAAAPESGATSRRSSPSIHPDRMGVASIRSHSRSPMRQSPSLRPPPGPRSRSPYRDPHREMESLGPRRSQDDTRISEKVLAEQGQISGARSPGNIPTQPRNAGIRQPPPSGPSQGSHVAAPGPNRGPHNMSLLSAPTRPRRGPGSRDGPWGGSPMARRGPPTTPAAHGVPSGPRASFSSPVPGGGGHYRHAGARQHSVASAHPPTGPKPPSHLAGLSTIIPGGRAFPSTLDPATEKRLHQLEADREKILDQVMETQKSKRAGLRDWDRLDRESSICALKSELAEGHLQRMAEESGIGGDLFWTLTDSLYLTTFKLLFIGSSAYIIYLMLNDYKPTHDPNIDTFKVQYLLGISVILALLFPHDYRLSEILWTFSIWLESVAILPQLFMLQRTGEADTITTHYLFALGLYRALYIPNWIWRYFTEASFQRSFQPVPIIAGIIQTLLYSDFFYIYYNK</sequence>
<dbReference type="GO" id="GO:0005789">
    <property type="term" value="C:endoplasmic reticulum membrane"/>
    <property type="evidence" value="ECO:0007669"/>
    <property type="project" value="UniProtKB-SubCell"/>
</dbReference>
<evidence type="ECO:0000256" key="11">
    <source>
        <dbReference type="RuleBase" id="RU000634"/>
    </source>
</evidence>
<evidence type="ECO:0000256" key="10">
    <source>
        <dbReference type="ARBA" id="ARBA00023170"/>
    </source>
</evidence>
<evidence type="ECO:0000256" key="6">
    <source>
        <dbReference type="ARBA" id="ARBA00022892"/>
    </source>
</evidence>
<evidence type="ECO:0000256" key="4">
    <source>
        <dbReference type="ARBA" id="ARBA00022692"/>
    </source>
</evidence>
<feature type="compositionally biased region" description="Basic and acidic residues" evidence="12">
    <location>
        <begin position="95"/>
        <end position="108"/>
    </location>
</feature>
<evidence type="ECO:0000256" key="8">
    <source>
        <dbReference type="ARBA" id="ARBA00022989"/>
    </source>
</evidence>
<dbReference type="AlphaFoldDB" id="A0A1Q5UAA2"/>
<name>A0A1Q5UAA2_9EURO</name>
<keyword evidence="6" id="KW-0931">ER-Golgi transport</keyword>
<feature type="compositionally biased region" description="Low complexity" evidence="12">
    <location>
        <begin position="110"/>
        <end position="129"/>
    </location>
</feature>
<dbReference type="InterPro" id="IPR000133">
    <property type="entry name" value="ER_ret_rcpt"/>
</dbReference>
<evidence type="ECO:0000256" key="9">
    <source>
        <dbReference type="ARBA" id="ARBA00023136"/>
    </source>
</evidence>
<gene>
    <name evidence="13" type="ORF">PENSUB_5221</name>
</gene>
<dbReference type="EMBL" id="MNBE01000524">
    <property type="protein sequence ID" value="OKP09399.1"/>
    <property type="molecule type" value="Genomic_DNA"/>
</dbReference>
<proteinExistence type="inferred from homology"/>
<comment type="similarity">
    <text evidence="2 11">Belongs to the ERD2 family.</text>
</comment>
<evidence type="ECO:0000256" key="7">
    <source>
        <dbReference type="ARBA" id="ARBA00022927"/>
    </source>
</evidence>
<feature type="transmembrane region" description="Helical" evidence="11">
    <location>
        <begin position="426"/>
        <end position="447"/>
    </location>
</feature>
<comment type="caution">
    <text evidence="13">The sequence shown here is derived from an EMBL/GenBank/DDBJ whole genome shotgun (WGS) entry which is preliminary data.</text>
</comment>
<feature type="transmembrane region" description="Helical" evidence="11">
    <location>
        <begin position="551"/>
        <end position="571"/>
    </location>
</feature>
<dbReference type="Proteomes" id="UP000186955">
    <property type="component" value="Unassembled WGS sequence"/>
</dbReference>